<evidence type="ECO:0000313" key="2">
    <source>
        <dbReference type="EMBL" id="MPC94922.1"/>
    </source>
</evidence>
<feature type="region of interest" description="Disordered" evidence="1">
    <location>
        <begin position="41"/>
        <end position="75"/>
    </location>
</feature>
<accession>A0A5B7JFC8</accession>
<feature type="compositionally biased region" description="Basic and acidic residues" evidence="1">
    <location>
        <begin position="1"/>
        <end position="16"/>
    </location>
</feature>
<reference evidence="2 3" key="1">
    <citation type="submission" date="2019-05" db="EMBL/GenBank/DDBJ databases">
        <title>Another draft genome of Portunus trituberculatus and its Hox gene families provides insights of decapod evolution.</title>
        <authorList>
            <person name="Jeong J.-H."/>
            <person name="Song I."/>
            <person name="Kim S."/>
            <person name="Choi T."/>
            <person name="Kim D."/>
            <person name="Ryu S."/>
            <person name="Kim W."/>
        </authorList>
    </citation>
    <scope>NUCLEOTIDE SEQUENCE [LARGE SCALE GENOMIC DNA]</scope>
    <source>
        <tissue evidence="2">Muscle</tissue>
    </source>
</reference>
<name>A0A5B7JFC8_PORTR</name>
<evidence type="ECO:0000256" key="1">
    <source>
        <dbReference type="SAM" id="MobiDB-lite"/>
    </source>
</evidence>
<gene>
    <name evidence="2" type="ORF">E2C01_090113</name>
</gene>
<evidence type="ECO:0000313" key="3">
    <source>
        <dbReference type="Proteomes" id="UP000324222"/>
    </source>
</evidence>
<keyword evidence="3" id="KW-1185">Reference proteome</keyword>
<feature type="region of interest" description="Disordered" evidence="1">
    <location>
        <begin position="1"/>
        <end position="21"/>
    </location>
</feature>
<dbReference type="EMBL" id="VSRR010100302">
    <property type="protein sequence ID" value="MPC94922.1"/>
    <property type="molecule type" value="Genomic_DNA"/>
</dbReference>
<dbReference type="AlphaFoldDB" id="A0A5B7JFC8"/>
<protein>
    <submittedName>
        <fullName evidence="2">Uncharacterized protein</fullName>
    </submittedName>
</protein>
<organism evidence="2 3">
    <name type="scientific">Portunus trituberculatus</name>
    <name type="common">Swimming crab</name>
    <name type="synonym">Neptunus trituberculatus</name>
    <dbReference type="NCBI Taxonomy" id="210409"/>
    <lineage>
        <taxon>Eukaryota</taxon>
        <taxon>Metazoa</taxon>
        <taxon>Ecdysozoa</taxon>
        <taxon>Arthropoda</taxon>
        <taxon>Crustacea</taxon>
        <taxon>Multicrustacea</taxon>
        <taxon>Malacostraca</taxon>
        <taxon>Eumalacostraca</taxon>
        <taxon>Eucarida</taxon>
        <taxon>Decapoda</taxon>
        <taxon>Pleocyemata</taxon>
        <taxon>Brachyura</taxon>
        <taxon>Eubrachyura</taxon>
        <taxon>Portunoidea</taxon>
        <taxon>Portunidae</taxon>
        <taxon>Portuninae</taxon>
        <taxon>Portunus</taxon>
    </lineage>
</organism>
<comment type="caution">
    <text evidence="2">The sequence shown here is derived from an EMBL/GenBank/DDBJ whole genome shotgun (WGS) entry which is preliminary data.</text>
</comment>
<dbReference type="Proteomes" id="UP000324222">
    <property type="component" value="Unassembled WGS sequence"/>
</dbReference>
<proteinExistence type="predicted"/>
<dbReference type="OrthoDB" id="273257at2759"/>
<sequence>MGPRGMRQDEAGHSGKEVPTLVRLRGEGSAWDCVAAEPLRRRSSSATSDVGLLTPSGSRNKPPATWRFSVPLTPGRLPLSPKAGQDKAFDAGQDFRGKVSGHSLSRGARAGLLRRLALRIKEGCLK</sequence>